<comment type="subcellular location">
    <subcellularLocation>
        <location evidence="1">Membrane</location>
        <topology evidence="1">Multi-pass membrane protein</topology>
    </subcellularLocation>
</comment>
<dbReference type="Pfam" id="PF20684">
    <property type="entry name" value="Fung_rhodopsin"/>
    <property type="match status" value="1"/>
</dbReference>
<feature type="domain" description="Rhodopsin" evidence="7">
    <location>
        <begin position="2"/>
        <end position="97"/>
    </location>
</feature>
<gene>
    <name evidence="8" type="ORF">DM02DRAFT_526568</name>
</gene>
<evidence type="ECO:0000256" key="3">
    <source>
        <dbReference type="ARBA" id="ARBA00022989"/>
    </source>
</evidence>
<reference evidence="8 9" key="1">
    <citation type="journal article" date="2018" name="Sci. Rep.">
        <title>Comparative genomics provides insights into the lifestyle and reveals functional heterogeneity of dark septate endophytic fungi.</title>
        <authorList>
            <person name="Knapp D.G."/>
            <person name="Nemeth J.B."/>
            <person name="Barry K."/>
            <person name="Hainaut M."/>
            <person name="Henrissat B."/>
            <person name="Johnson J."/>
            <person name="Kuo A."/>
            <person name="Lim J.H.P."/>
            <person name="Lipzen A."/>
            <person name="Nolan M."/>
            <person name="Ohm R.A."/>
            <person name="Tamas L."/>
            <person name="Grigoriev I.V."/>
            <person name="Spatafora J.W."/>
            <person name="Nagy L.G."/>
            <person name="Kovacs G.M."/>
        </authorList>
    </citation>
    <scope>NUCLEOTIDE SEQUENCE [LARGE SCALE GENOMIC DNA]</scope>
    <source>
        <strain evidence="8 9">DSE2036</strain>
    </source>
</reference>
<evidence type="ECO:0000256" key="1">
    <source>
        <dbReference type="ARBA" id="ARBA00004141"/>
    </source>
</evidence>
<dbReference type="EMBL" id="KZ805370">
    <property type="protein sequence ID" value="PVI00619.1"/>
    <property type="molecule type" value="Genomic_DNA"/>
</dbReference>
<evidence type="ECO:0000256" key="5">
    <source>
        <dbReference type="ARBA" id="ARBA00038359"/>
    </source>
</evidence>
<feature type="non-terminal residue" evidence="8">
    <location>
        <position position="1"/>
    </location>
</feature>
<evidence type="ECO:0000256" key="4">
    <source>
        <dbReference type="ARBA" id="ARBA00023136"/>
    </source>
</evidence>
<dbReference type="InterPro" id="IPR049326">
    <property type="entry name" value="Rhodopsin_dom_fungi"/>
</dbReference>
<keyword evidence="9" id="KW-1185">Reference proteome</keyword>
<dbReference type="AlphaFoldDB" id="A0A2V1DRH5"/>
<dbReference type="GO" id="GO:0016020">
    <property type="term" value="C:membrane"/>
    <property type="evidence" value="ECO:0007669"/>
    <property type="project" value="UniProtKB-SubCell"/>
</dbReference>
<keyword evidence="4 6" id="KW-0472">Membrane</keyword>
<evidence type="ECO:0000256" key="6">
    <source>
        <dbReference type="SAM" id="Phobius"/>
    </source>
</evidence>
<keyword evidence="3 6" id="KW-1133">Transmembrane helix</keyword>
<organism evidence="8 9">
    <name type="scientific">Periconia macrospinosa</name>
    <dbReference type="NCBI Taxonomy" id="97972"/>
    <lineage>
        <taxon>Eukaryota</taxon>
        <taxon>Fungi</taxon>
        <taxon>Dikarya</taxon>
        <taxon>Ascomycota</taxon>
        <taxon>Pezizomycotina</taxon>
        <taxon>Dothideomycetes</taxon>
        <taxon>Pleosporomycetidae</taxon>
        <taxon>Pleosporales</taxon>
        <taxon>Massarineae</taxon>
        <taxon>Periconiaceae</taxon>
        <taxon>Periconia</taxon>
    </lineage>
</organism>
<accession>A0A2V1DRH5</accession>
<dbReference type="PANTHER" id="PTHR33048">
    <property type="entry name" value="PTH11-LIKE INTEGRAL MEMBRANE PROTEIN (AFU_ORTHOLOGUE AFUA_5G11245)"/>
    <property type="match status" value="1"/>
</dbReference>
<dbReference type="STRING" id="97972.A0A2V1DRH5"/>
<keyword evidence="2 6" id="KW-0812">Transmembrane</keyword>
<dbReference type="PANTHER" id="PTHR33048:SF129">
    <property type="entry name" value="INTEGRAL MEMBRANE PROTEIN-RELATED"/>
    <property type="match status" value="1"/>
</dbReference>
<dbReference type="Proteomes" id="UP000244855">
    <property type="component" value="Unassembled WGS sequence"/>
</dbReference>
<proteinExistence type="inferred from homology"/>
<evidence type="ECO:0000313" key="9">
    <source>
        <dbReference type="Proteomes" id="UP000244855"/>
    </source>
</evidence>
<sequence>KKHFVASLKVLVGFSSIYYIIITLLKIFICTPIPKIWVHNLPGKCLNSNAIFIADCVIFLVTDFVILSLPLPVIWGLQMPVRHKINSSFALVIGAMHVPYPYILHPH</sequence>
<evidence type="ECO:0000313" key="8">
    <source>
        <dbReference type="EMBL" id="PVI00619.1"/>
    </source>
</evidence>
<dbReference type="InterPro" id="IPR052337">
    <property type="entry name" value="SAT4-like"/>
</dbReference>
<feature type="transmembrane region" description="Helical" evidence="6">
    <location>
        <begin position="50"/>
        <end position="75"/>
    </location>
</feature>
<dbReference type="OrthoDB" id="10017208at2759"/>
<protein>
    <recommendedName>
        <fullName evidence="7">Rhodopsin domain-containing protein</fullName>
    </recommendedName>
</protein>
<comment type="similarity">
    <text evidence="5">Belongs to the SAT4 family.</text>
</comment>
<evidence type="ECO:0000259" key="7">
    <source>
        <dbReference type="Pfam" id="PF20684"/>
    </source>
</evidence>
<feature type="transmembrane region" description="Helical" evidence="6">
    <location>
        <begin position="17"/>
        <end position="38"/>
    </location>
</feature>
<evidence type="ECO:0000256" key="2">
    <source>
        <dbReference type="ARBA" id="ARBA00022692"/>
    </source>
</evidence>
<feature type="transmembrane region" description="Helical" evidence="6">
    <location>
        <begin position="87"/>
        <end position="104"/>
    </location>
</feature>
<name>A0A2V1DRH5_9PLEO</name>